<gene>
    <name evidence="1" type="ORF">BV22DRAFT_1192795</name>
</gene>
<evidence type="ECO:0000313" key="2">
    <source>
        <dbReference type="Proteomes" id="UP000790709"/>
    </source>
</evidence>
<name>A0ACB8BTQ3_9AGAM</name>
<keyword evidence="2" id="KW-1185">Reference proteome</keyword>
<reference evidence="1" key="1">
    <citation type="journal article" date="2021" name="New Phytol.">
        <title>Evolutionary innovations through gain and loss of genes in the ectomycorrhizal Boletales.</title>
        <authorList>
            <person name="Wu G."/>
            <person name="Miyauchi S."/>
            <person name="Morin E."/>
            <person name="Kuo A."/>
            <person name="Drula E."/>
            <person name="Varga T."/>
            <person name="Kohler A."/>
            <person name="Feng B."/>
            <person name="Cao Y."/>
            <person name="Lipzen A."/>
            <person name="Daum C."/>
            <person name="Hundley H."/>
            <person name="Pangilinan J."/>
            <person name="Johnson J."/>
            <person name="Barry K."/>
            <person name="LaButti K."/>
            <person name="Ng V."/>
            <person name="Ahrendt S."/>
            <person name="Min B."/>
            <person name="Choi I.G."/>
            <person name="Park H."/>
            <person name="Plett J.M."/>
            <person name="Magnuson J."/>
            <person name="Spatafora J.W."/>
            <person name="Nagy L.G."/>
            <person name="Henrissat B."/>
            <person name="Grigoriev I.V."/>
            <person name="Yang Z.L."/>
            <person name="Xu J."/>
            <person name="Martin F.M."/>
        </authorList>
    </citation>
    <scope>NUCLEOTIDE SEQUENCE</scope>
    <source>
        <strain evidence="1">KUC20120723A-06</strain>
    </source>
</reference>
<evidence type="ECO:0000313" key="1">
    <source>
        <dbReference type="EMBL" id="KAH7928550.1"/>
    </source>
</evidence>
<dbReference type="Proteomes" id="UP000790709">
    <property type="component" value="Unassembled WGS sequence"/>
</dbReference>
<dbReference type="EMBL" id="MU266352">
    <property type="protein sequence ID" value="KAH7928550.1"/>
    <property type="molecule type" value="Genomic_DNA"/>
</dbReference>
<protein>
    <submittedName>
        <fullName evidence="1">Cas1p-domain-containing protein</fullName>
    </submittedName>
</protein>
<accession>A0ACB8BTQ3</accession>
<comment type="caution">
    <text evidence="1">The sequence shown here is derived from an EMBL/GenBank/DDBJ whole genome shotgun (WGS) entry which is preliminary data.</text>
</comment>
<sequence length="867" mass="97254">MAFSKRLFSLNPSWPHYVALSATALGIVAGFIRFFLIDRLDPLHCDALLNRGSWLDDQHRNWQPEGCMLHSYQPNDAAMCLASRRTVFVGDSVTRKLYFQFAHAVDPKLPTAPPDDDLKHSDHTLISASGTKLDFIWDPYLNSSSIHSLLNPQLGNNTIAGAPLTETPALLVVGSGLWYLRYADLSGGLPSWESNIEGILNSISEARTSPADEVVFLPIEEVVPSKLTPERRETMHSADIDAMNSDLYHRIKPPSNDPFSLLTGSAPALPVSLPLVFNIMLDDSQTEDGLHFSDTVVKAQANLLLNLRCNNAWPKKFPFDKTCCRQYPSPSSVQFVILMTIMLCGPVALFLSYKGNGGMGMAVLEGLKPVLIYGAAIGMIFVADRTGFWLKEQKQFSPWTFAFLAIAFSAAGLATINRGDKDMGFMNRDQTDEWKGWMQIVILIYHYLGASKISGIYNPVRVLVAAYLFMTGYGHTTFYVKKANFGFLRIAQVMVRLNFLTLTLAYTMNTDYLSYYFAPLVSMWYLIIYATMAIGSQFNDRTIFLISKILISMGTITWFMNEPWLLEALFQFLERVFFIHWSAREWTFRVTLDIWIVYFGMFAALAVIKIREHRLTDHALWPMAVKVAVGVSAFVLLWFFSFELMQESKFTYNAWHPYISFLPVVAFVTLRNASPLLRSCSSRLFAFVGTCSLETFIIQYHLWLAGDTKGILLILPGTRWRPLNFVLSTIIFVYVSDQVAQATGAITTWICGGAEKTLPSTSREAGSSSRRSGGPGPSEINPESVPLTSQGGDEGQKDDEGSTYRAEPDTPIRPRRWIDRLAEDSPRHPSPGFKVWYGESGWRPGVKTKLVVGGGLMWLANALWTYP</sequence>
<organism evidence="1 2">
    <name type="scientific">Leucogyrophana mollusca</name>
    <dbReference type="NCBI Taxonomy" id="85980"/>
    <lineage>
        <taxon>Eukaryota</taxon>
        <taxon>Fungi</taxon>
        <taxon>Dikarya</taxon>
        <taxon>Basidiomycota</taxon>
        <taxon>Agaricomycotina</taxon>
        <taxon>Agaricomycetes</taxon>
        <taxon>Agaricomycetidae</taxon>
        <taxon>Boletales</taxon>
        <taxon>Boletales incertae sedis</taxon>
        <taxon>Leucogyrophana</taxon>
    </lineage>
</organism>
<proteinExistence type="predicted"/>